<dbReference type="InterPro" id="IPR018488">
    <property type="entry name" value="cNMP-bd_CS"/>
</dbReference>
<accession>A0A2G6K9U9</accession>
<keyword evidence="3" id="KW-0812">Transmembrane</keyword>
<dbReference type="Pfam" id="PF00027">
    <property type="entry name" value="cNMP_binding"/>
    <property type="match status" value="1"/>
</dbReference>
<keyword evidence="2" id="KW-0813">Transport</keyword>
<dbReference type="PANTHER" id="PTHR45638">
    <property type="entry name" value="CYCLIC NUCLEOTIDE-GATED CATION CHANNEL SUBUNIT A"/>
    <property type="match status" value="1"/>
</dbReference>
<evidence type="ECO:0000313" key="11">
    <source>
        <dbReference type="Proteomes" id="UP000230821"/>
    </source>
</evidence>
<evidence type="ECO:0000256" key="3">
    <source>
        <dbReference type="ARBA" id="ARBA00022692"/>
    </source>
</evidence>
<dbReference type="GO" id="GO:0044877">
    <property type="term" value="F:protein-containing complex binding"/>
    <property type="evidence" value="ECO:0007669"/>
    <property type="project" value="TreeGrafter"/>
</dbReference>
<dbReference type="PROSITE" id="PS00889">
    <property type="entry name" value="CNMP_BINDING_2"/>
    <property type="match status" value="1"/>
</dbReference>
<dbReference type="CDD" id="cd00038">
    <property type="entry name" value="CAP_ED"/>
    <property type="match status" value="1"/>
</dbReference>
<keyword evidence="4" id="KW-1133">Transmembrane helix</keyword>
<dbReference type="GO" id="GO:0005221">
    <property type="term" value="F:intracellularly cyclic nucleotide-activated monoatomic cation channel activity"/>
    <property type="evidence" value="ECO:0007669"/>
    <property type="project" value="InterPro"/>
</dbReference>
<name>A0A2G6K9U9_9BACT</name>
<keyword evidence="7" id="KW-1071">Ligand-gated ion channel</keyword>
<evidence type="ECO:0000256" key="6">
    <source>
        <dbReference type="ARBA" id="ARBA00023136"/>
    </source>
</evidence>
<dbReference type="Gene3D" id="2.60.120.10">
    <property type="entry name" value="Jelly Rolls"/>
    <property type="match status" value="1"/>
</dbReference>
<dbReference type="InterPro" id="IPR050866">
    <property type="entry name" value="CNG_cation_channel"/>
</dbReference>
<dbReference type="EMBL" id="PDSK01000130">
    <property type="protein sequence ID" value="PIE31752.1"/>
    <property type="molecule type" value="Genomic_DNA"/>
</dbReference>
<evidence type="ECO:0000256" key="5">
    <source>
        <dbReference type="ARBA" id="ARBA00023065"/>
    </source>
</evidence>
<dbReference type="Proteomes" id="UP000230821">
    <property type="component" value="Unassembled WGS sequence"/>
</dbReference>
<keyword evidence="5" id="KW-0406">Ion transport</keyword>
<dbReference type="AlphaFoldDB" id="A0A2G6K9U9"/>
<dbReference type="SUPFAM" id="SSF51206">
    <property type="entry name" value="cAMP-binding domain-like"/>
    <property type="match status" value="1"/>
</dbReference>
<evidence type="ECO:0000256" key="4">
    <source>
        <dbReference type="ARBA" id="ARBA00022989"/>
    </source>
</evidence>
<keyword evidence="8" id="KW-0407">Ion channel</keyword>
<proteinExistence type="predicted"/>
<dbReference type="PANTHER" id="PTHR45638:SF11">
    <property type="entry name" value="CYCLIC NUCLEOTIDE-GATED CATION CHANNEL SUBUNIT A"/>
    <property type="match status" value="1"/>
</dbReference>
<organism evidence="10 11">
    <name type="scientific">candidate division KSB3 bacterium</name>
    <dbReference type="NCBI Taxonomy" id="2044937"/>
    <lineage>
        <taxon>Bacteria</taxon>
        <taxon>candidate division KSB3</taxon>
    </lineage>
</organism>
<evidence type="ECO:0000259" key="9">
    <source>
        <dbReference type="PROSITE" id="PS50042"/>
    </source>
</evidence>
<evidence type="ECO:0000313" key="10">
    <source>
        <dbReference type="EMBL" id="PIE31752.1"/>
    </source>
</evidence>
<feature type="domain" description="Cyclic nucleotide-binding" evidence="9">
    <location>
        <begin position="20"/>
        <end position="110"/>
    </location>
</feature>
<keyword evidence="6" id="KW-0472">Membrane</keyword>
<dbReference type="InterPro" id="IPR000595">
    <property type="entry name" value="cNMP-bd_dom"/>
</dbReference>
<comment type="subcellular location">
    <subcellularLocation>
        <location evidence="1">Membrane</location>
        <topology evidence="1">Multi-pass membrane protein</topology>
    </subcellularLocation>
</comment>
<dbReference type="InterPro" id="IPR018490">
    <property type="entry name" value="cNMP-bd_dom_sf"/>
</dbReference>
<dbReference type="PROSITE" id="PS50042">
    <property type="entry name" value="CNMP_BINDING_3"/>
    <property type="match status" value="1"/>
</dbReference>
<dbReference type="SMART" id="SM00100">
    <property type="entry name" value="cNMP"/>
    <property type="match status" value="1"/>
</dbReference>
<evidence type="ECO:0000256" key="2">
    <source>
        <dbReference type="ARBA" id="ARBA00022448"/>
    </source>
</evidence>
<evidence type="ECO:0000256" key="1">
    <source>
        <dbReference type="ARBA" id="ARBA00004141"/>
    </source>
</evidence>
<comment type="caution">
    <text evidence="10">The sequence shown here is derived from an EMBL/GenBank/DDBJ whole genome shotgun (WGS) entry which is preliminary data.</text>
</comment>
<evidence type="ECO:0000256" key="7">
    <source>
        <dbReference type="ARBA" id="ARBA00023286"/>
    </source>
</evidence>
<dbReference type="GO" id="GO:0016020">
    <property type="term" value="C:membrane"/>
    <property type="evidence" value="ECO:0007669"/>
    <property type="project" value="UniProtKB-SubCell"/>
</dbReference>
<gene>
    <name evidence="10" type="ORF">CSA56_17375</name>
</gene>
<protein>
    <recommendedName>
        <fullName evidence="9">Cyclic nucleotide-binding domain-containing protein</fullName>
    </recommendedName>
</protein>
<reference evidence="10 11" key="1">
    <citation type="submission" date="2017-10" db="EMBL/GenBank/DDBJ databases">
        <title>Novel microbial diversity and functional potential in the marine mammal oral microbiome.</title>
        <authorList>
            <person name="Dudek N.K."/>
            <person name="Sun C.L."/>
            <person name="Burstein D."/>
            <person name="Kantor R.S."/>
            <person name="Aliaga Goltsman D.S."/>
            <person name="Bik E.M."/>
            <person name="Thomas B.C."/>
            <person name="Banfield J.F."/>
            <person name="Relman D.A."/>
        </authorList>
    </citation>
    <scope>NUCLEOTIDE SEQUENCE [LARGE SCALE GENOMIC DNA]</scope>
    <source>
        <strain evidence="10">DOLJORAL78_47_16</strain>
    </source>
</reference>
<sequence length="141" mass="16023">MDMQDAKLWLKKKILRQNDLFSDLDETRLDFLIGYAETKFLSEGEYLYRKGEEADDTFCIIIFGKVNIIGERGDVVAVLKNGAILGEIGIIGLYNKRTADVVAVEPTSILEWTFSAINEKAPYLLPKLKQSALQKLSYSRR</sequence>
<evidence type="ECO:0000256" key="8">
    <source>
        <dbReference type="ARBA" id="ARBA00023303"/>
    </source>
</evidence>
<dbReference type="InterPro" id="IPR014710">
    <property type="entry name" value="RmlC-like_jellyroll"/>
</dbReference>